<feature type="transmembrane region" description="Helical" evidence="10">
    <location>
        <begin position="134"/>
        <end position="159"/>
    </location>
</feature>
<dbReference type="Pfam" id="PF02653">
    <property type="entry name" value="BPD_transp_2"/>
    <property type="match status" value="1"/>
</dbReference>
<keyword evidence="6" id="KW-0029">Amino-acid transport</keyword>
<dbReference type="InterPro" id="IPR052157">
    <property type="entry name" value="BCAA_transport_permease"/>
</dbReference>
<keyword evidence="7 10" id="KW-1133">Transmembrane helix</keyword>
<evidence type="ECO:0000313" key="11">
    <source>
        <dbReference type="EMBL" id="ESL03227.1"/>
    </source>
</evidence>
<feature type="transmembrane region" description="Helical" evidence="10">
    <location>
        <begin position="180"/>
        <end position="206"/>
    </location>
</feature>
<dbReference type="GO" id="GO:0015808">
    <property type="term" value="P:L-alanine transport"/>
    <property type="evidence" value="ECO:0007669"/>
    <property type="project" value="TreeGrafter"/>
</dbReference>
<keyword evidence="2" id="KW-0813">Transport</keyword>
<sequence>MLIQQVFNGLALGMGYALIAVGYSLVFGILRLVNFSHGAIYAFGAEMAMVFIGMNFGIFPGILAAMVLTGILGILIDKAALEPLRKKRSMPIASLITTIGISNIITNLLIIFLGSEKRNFKSLFGQTTIQIGQISISMTQIMMCVVSLLLMATLMFVVYKTKIGLAMRATEQNTKAANLMGVNVNFVISFTFFLAGVSATIAGALVSGYYQIVYPNMGFMAGLKAFAAAVLGGIGSLPGALLGGLVVGVSESMAATFLGSTYRDSIAFIILIIVLIVRPHGLFGRKGIKKV</sequence>
<dbReference type="OrthoDB" id="9807115at2"/>
<dbReference type="InterPro" id="IPR001851">
    <property type="entry name" value="ABC_transp_permease"/>
</dbReference>
<evidence type="ECO:0000256" key="10">
    <source>
        <dbReference type="SAM" id="Phobius"/>
    </source>
</evidence>
<evidence type="ECO:0000256" key="7">
    <source>
        <dbReference type="ARBA" id="ARBA00022989"/>
    </source>
</evidence>
<keyword evidence="3" id="KW-1003">Cell membrane</keyword>
<evidence type="ECO:0000256" key="4">
    <source>
        <dbReference type="ARBA" id="ARBA00022519"/>
    </source>
</evidence>
<dbReference type="GO" id="GO:0015190">
    <property type="term" value="F:L-leucine transmembrane transporter activity"/>
    <property type="evidence" value="ECO:0007669"/>
    <property type="project" value="TreeGrafter"/>
</dbReference>
<evidence type="ECO:0000256" key="8">
    <source>
        <dbReference type="ARBA" id="ARBA00023136"/>
    </source>
</evidence>
<evidence type="ECO:0000256" key="3">
    <source>
        <dbReference type="ARBA" id="ARBA00022475"/>
    </source>
</evidence>
<keyword evidence="12" id="KW-1185">Reference proteome</keyword>
<dbReference type="GO" id="GO:0015192">
    <property type="term" value="F:L-phenylalanine transmembrane transporter activity"/>
    <property type="evidence" value="ECO:0007669"/>
    <property type="project" value="TreeGrafter"/>
</dbReference>
<evidence type="ECO:0000256" key="9">
    <source>
        <dbReference type="ARBA" id="ARBA00037998"/>
    </source>
</evidence>
<dbReference type="AlphaFoldDB" id="V2Y562"/>
<dbReference type="GO" id="GO:0005886">
    <property type="term" value="C:plasma membrane"/>
    <property type="evidence" value="ECO:0007669"/>
    <property type="project" value="UniProtKB-SubCell"/>
</dbReference>
<feature type="transmembrane region" description="Helical" evidence="10">
    <location>
        <begin position="6"/>
        <end position="26"/>
    </location>
</feature>
<dbReference type="GO" id="GO:0042941">
    <property type="term" value="P:D-alanine transmembrane transport"/>
    <property type="evidence" value="ECO:0007669"/>
    <property type="project" value="TreeGrafter"/>
</dbReference>
<evidence type="ECO:0000256" key="2">
    <source>
        <dbReference type="ARBA" id="ARBA00022448"/>
    </source>
</evidence>
<proteinExistence type="inferred from homology"/>
<reference evidence="11 12" key="1">
    <citation type="submission" date="2013-06" db="EMBL/GenBank/DDBJ databases">
        <authorList>
            <person name="Weinstock G."/>
            <person name="Sodergren E."/>
            <person name="Clifton S."/>
            <person name="Fulton L."/>
            <person name="Fulton B."/>
            <person name="Courtney L."/>
            <person name="Fronick C."/>
            <person name="Harrison M."/>
            <person name="Strong C."/>
            <person name="Farmer C."/>
            <person name="Delahaunty K."/>
            <person name="Markovic C."/>
            <person name="Hall O."/>
            <person name="Minx P."/>
            <person name="Tomlinson C."/>
            <person name="Mitreva M."/>
            <person name="Nelson J."/>
            <person name="Hou S."/>
            <person name="Wollam A."/>
            <person name="Pepin K.H."/>
            <person name="Johnson M."/>
            <person name="Bhonagiri V."/>
            <person name="Nash W.E."/>
            <person name="Warren W."/>
            <person name="Chinwalla A."/>
            <person name="Mardis E.R."/>
            <person name="Wilson R.K."/>
        </authorList>
    </citation>
    <scope>NUCLEOTIDE SEQUENCE [LARGE SCALE GENOMIC DNA]</scope>
    <source>
        <strain evidence="11 12">ATCC 51271</strain>
    </source>
</reference>
<dbReference type="STRING" id="592026.GCWU0000282_002101"/>
<dbReference type="GO" id="GO:0015188">
    <property type="term" value="F:L-isoleucine transmembrane transporter activity"/>
    <property type="evidence" value="ECO:0007669"/>
    <property type="project" value="TreeGrafter"/>
</dbReference>
<feature type="transmembrane region" description="Helical" evidence="10">
    <location>
        <begin position="92"/>
        <end position="114"/>
    </location>
</feature>
<dbReference type="PANTHER" id="PTHR11795">
    <property type="entry name" value="BRANCHED-CHAIN AMINO ACID TRANSPORT SYSTEM PERMEASE PROTEIN LIVH"/>
    <property type="match status" value="1"/>
</dbReference>
<dbReference type="GO" id="GO:0005304">
    <property type="term" value="F:L-valine transmembrane transporter activity"/>
    <property type="evidence" value="ECO:0007669"/>
    <property type="project" value="TreeGrafter"/>
</dbReference>
<dbReference type="CDD" id="cd06582">
    <property type="entry name" value="TM_PBP1_LivH_like"/>
    <property type="match status" value="1"/>
</dbReference>
<keyword evidence="5 10" id="KW-0812">Transmembrane</keyword>
<dbReference type="PANTHER" id="PTHR11795:SF371">
    <property type="entry name" value="HIGH-AFFINITY BRANCHED-CHAIN AMINO ACID TRANSPORT SYSTEM PERMEASE PROTEIN LIVH"/>
    <property type="match status" value="1"/>
</dbReference>
<name>V2Y562_9FIRM</name>
<dbReference type="GO" id="GO:1903806">
    <property type="term" value="P:L-isoleucine import across plasma membrane"/>
    <property type="evidence" value="ECO:0007669"/>
    <property type="project" value="TreeGrafter"/>
</dbReference>
<evidence type="ECO:0000256" key="1">
    <source>
        <dbReference type="ARBA" id="ARBA00004651"/>
    </source>
</evidence>
<comment type="similarity">
    <text evidence="9">Belongs to the binding-protein-dependent transport system permease family. LivHM subfamily.</text>
</comment>
<comment type="subcellular location">
    <subcellularLocation>
        <location evidence="1">Cell membrane</location>
        <topology evidence="1">Multi-pass membrane protein</topology>
    </subcellularLocation>
</comment>
<feature type="transmembrane region" description="Helical" evidence="10">
    <location>
        <begin position="265"/>
        <end position="283"/>
    </location>
</feature>
<dbReference type="Proteomes" id="UP000018227">
    <property type="component" value="Unassembled WGS sequence"/>
</dbReference>
<protein>
    <submittedName>
        <fullName evidence="11">Putative high-affinity branched-chain amino acid ABC transporter, permease protein LivH</fullName>
    </submittedName>
</protein>
<dbReference type="HOGENOM" id="CLU_039929_3_0_9"/>
<dbReference type="eggNOG" id="COG0559">
    <property type="taxonomic scope" value="Bacteria"/>
</dbReference>
<accession>V2Y562</accession>
<gene>
    <name evidence="11" type="ORF">GCWU0000282_002101</name>
</gene>
<evidence type="ECO:0000256" key="5">
    <source>
        <dbReference type="ARBA" id="ARBA00022692"/>
    </source>
</evidence>
<evidence type="ECO:0000313" key="12">
    <source>
        <dbReference type="Proteomes" id="UP000018227"/>
    </source>
</evidence>
<keyword evidence="4" id="KW-0997">Cell inner membrane</keyword>
<keyword evidence="8 10" id="KW-0472">Membrane</keyword>
<dbReference type="EMBL" id="ACIL03000013">
    <property type="protein sequence ID" value="ESL03227.1"/>
    <property type="molecule type" value="Genomic_DNA"/>
</dbReference>
<organism evidence="11 12">
    <name type="scientific">Catonella morbi ATCC 51271</name>
    <dbReference type="NCBI Taxonomy" id="592026"/>
    <lineage>
        <taxon>Bacteria</taxon>
        <taxon>Bacillati</taxon>
        <taxon>Bacillota</taxon>
        <taxon>Clostridia</taxon>
        <taxon>Lachnospirales</taxon>
        <taxon>Lachnospiraceae</taxon>
        <taxon>Catonella</taxon>
    </lineage>
</organism>
<dbReference type="RefSeq" id="WP_023354969.1">
    <property type="nucleotide sequence ID" value="NZ_KI535368.1"/>
</dbReference>
<evidence type="ECO:0000256" key="6">
    <source>
        <dbReference type="ARBA" id="ARBA00022970"/>
    </source>
</evidence>
<comment type="caution">
    <text evidence="11">The sequence shown here is derived from an EMBL/GenBank/DDBJ whole genome shotgun (WGS) entry which is preliminary data.</text>
</comment>